<proteinExistence type="predicted"/>
<dbReference type="PANTHER" id="PTHR33608">
    <property type="entry name" value="BLL2464 PROTEIN"/>
    <property type="match status" value="1"/>
</dbReference>
<protein>
    <recommendedName>
        <fullName evidence="1">DUF58 domain-containing protein</fullName>
    </recommendedName>
</protein>
<gene>
    <name evidence="2" type="ORF">METZ01_LOCUS49135</name>
</gene>
<dbReference type="AlphaFoldDB" id="A0A381RYS6"/>
<reference evidence="2" key="1">
    <citation type="submission" date="2018-05" db="EMBL/GenBank/DDBJ databases">
        <authorList>
            <person name="Lanie J.A."/>
            <person name="Ng W.-L."/>
            <person name="Kazmierczak K.M."/>
            <person name="Andrzejewski T.M."/>
            <person name="Davidsen T.M."/>
            <person name="Wayne K.J."/>
            <person name="Tettelin H."/>
            <person name="Glass J.I."/>
            <person name="Rusch D."/>
            <person name="Podicherti R."/>
            <person name="Tsui H.-C.T."/>
            <person name="Winkler M.E."/>
        </authorList>
    </citation>
    <scope>NUCLEOTIDE SEQUENCE</scope>
</reference>
<dbReference type="EMBL" id="UINC01002400">
    <property type="protein sequence ID" value="SUZ96281.1"/>
    <property type="molecule type" value="Genomic_DNA"/>
</dbReference>
<sequence>DVSASMSYGSHEVSKLDYARYLAACLTFFSSRQRDRVGLVTFDHDIVEYVPPSMKHLDTILHLLDRASAGRAGSLREPLVKITELLGRKGIVVIVSDLYERPEEVLNSISLLRARGHDVIVFHVLDPAELNFPFEDSSSFEDLETHEQIPVIPNRLRDDYKRLVAEHVESVQRRLTENRIDYVLLDTSKPLDLALFQYLLARERWTRKR</sequence>
<dbReference type="InterPro" id="IPR002881">
    <property type="entry name" value="DUF58"/>
</dbReference>
<dbReference type="PANTHER" id="PTHR33608:SF7">
    <property type="entry name" value="DUF58 DOMAIN-CONTAINING PROTEIN"/>
    <property type="match status" value="1"/>
</dbReference>
<dbReference type="SUPFAM" id="SSF53300">
    <property type="entry name" value="vWA-like"/>
    <property type="match status" value="1"/>
</dbReference>
<evidence type="ECO:0000313" key="2">
    <source>
        <dbReference type="EMBL" id="SUZ96281.1"/>
    </source>
</evidence>
<dbReference type="CDD" id="cd00198">
    <property type="entry name" value="vWFA"/>
    <property type="match status" value="1"/>
</dbReference>
<dbReference type="InterPro" id="IPR036465">
    <property type="entry name" value="vWFA_dom_sf"/>
</dbReference>
<organism evidence="2">
    <name type="scientific">marine metagenome</name>
    <dbReference type="NCBI Taxonomy" id="408172"/>
    <lineage>
        <taxon>unclassified sequences</taxon>
        <taxon>metagenomes</taxon>
        <taxon>ecological metagenomes</taxon>
    </lineage>
</organism>
<feature type="domain" description="DUF58" evidence="1">
    <location>
        <begin position="1"/>
        <end position="168"/>
    </location>
</feature>
<name>A0A381RYS6_9ZZZZ</name>
<feature type="non-terminal residue" evidence="2">
    <location>
        <position position="1"/>
    </location>
</feature>
<dbReference type="Pfam" id="PF01882">
    <property type="entry name" value="DUF58"/>
    <property type="match status" value="1"/>
</dbReference>
<accession>A0A381RYS6</accession>
<dbReference type="Gene3D" id="3.40.50.410">
    <property type="entry name" value="von Willebrand factor, type A domain"/>
    <property type="match status" value="1"/>
</dbReference>
<evidence type="ECO:0000259" key="1">
    <source>
        <dbReference type="Pfam" id="PF01882"/>
    </source>
</evidence>